<evidence type="ECO:0000313" key="2">
    <source>
        <dbReference type="EMBL" id="BAY85751.1"/>
    </source>
</evidence>
<dbReference type="GO" id="GO:0016747">
    <property type="term" value="F:acyltransferase activity, transferring groups other than amino-acyl groups"/>
    <property type="evidence" value="ECO:0007669"/>
    <property type="project" value="InterPro"/>
</dbReference>
<accession>A0A1Z4LX79</accession>
<sequence length="135" mass="15684">MNQNHIEYKQTRNISIDEILKLYNSNNWSSAKKPNELYNALMNSHSLVTAWDKEKLVGLVNSITDGYLVVYYPHLLVLPKYQKQGIGLNLLKIITQKYQEFHQQILVAEAETVEFYKKCGFTKAGDTQAMWIYHG</sequence>
<dbReference type="OrthoDB" id="9796171at2"/>
<keyword evidence="2" id="KW-0808">Transferase</keyword>
<dbReference type="EMBL" id="AP018227">
    <property type="protein sequence ID" value="BAY85751.1"/>
    <property type="molecule type" value="Genomic_DNA"/>
</dbReference>
<protein>
    <submittedName>
        <fullName evidence="2">GCN5-related N-acetyltransferase</fullName>
    </submittedName>
</protein>
<evidence type="ECO:0000313" key="3">
    <source>
        <dbReference type="Proteomes" id="UP000218418"/>
    </source>
</evidence>
<dbReference type="PROSITE" id="PS51186">
    <property type="entry name" value="GNAT"/>
    <property type="match status" value="1"/>
</dbReference>
<dbReference type="Proteomes" id="UP000218418">
    <property type="component" value="Chromosome"/>
</dbReference>
<proteinExistence type="predicted"/>
<dbReference type="Pfam" id="PF13673">
    <property type="entry name" value="Acetyltransf_10"/>
    <property type="match status" value="1"/>
</dbReference>
<keyword evidence="3" id="KW-1185">Reference proteome</keyword>
<evidence type="ECO:0000259" key="1">
    <source>
        <dbReference type="PROSITE" id="PS51186"/>
    </source>
</evidence>
<dbReference type="SUPFAM" id="SSF55729">
    <property type="entry name" value="Acyl-CoA N-acyltransferases (Nat)"/>
    <property type="match status" value="1"/>
</dbReference>
<feature type="domain" description="N-acetyltransferase" evidence="1">
    <location>
        <begin position="6"/>
        <end position="135"/>
    </location>
</feature>
<dbReference type="CDD" id="cd04301">
    <property type="entry name" value="NAT_SF"/>
    <property type="match status" value="1"/>
</dbReference>
<dbReference type="Gene3D" id="3.40.630.30">
    <property type="match status" value="1"/>
</dbReference>
<reference evidence="2 3" key="1">
    <citation type="submission" date="2017-06" db="EMBL/GenBank/DDBJ databases">
        <title>Genome sequencing of cyanobaciteial culture collection at National Institute for Environmental Studies (NIES).</title>
        <authorList>
            <person name="Hirose Y."/>
            <person name="Shimura Y."/>
            <person name="Fujisawa T."/>
            <person name="Nakamura Y."/>
            <person name="Kawachi M."/>
        </authorList>
    </citation>
    <scope>NUCLEOTIDE SEQUENCE [LARGE SCALE GENOMIC DNA]</scope>
    <source>
        <strain evidence="2 3">NIES-267</strain>
    </source>
</reference>
<dbReference type="InterPro" id="IPR016181">
    <property type="entry name" value="Acyl_CoA_acyltransferase"/>
</dbReference>
<gene>
    <name evidence="2" type="ORF">NIES267_52520</name>
</gene>
<organism evidence="2 3">
    <name type="scientific">Calothrix parasitica NIES-267</name>
    <dbReference type="NCBI Taxonomy" id="1973488"/>
    <lineage>
        <taxon>Bacteria</taxon>
        <taxon>Bacillati</taxon>
        <taxon>Cyanobacteriota</taxon>
        <taxon>Cyanophyceae</taxon>
        <taxon>Nostocales</taxon>
        <taxon>Calotrichaceae</taxon>
        <taxon>Calothrix</taxon>
    </lineage>
</organism>
<dbReference type="InterPro" id="IPR000182">
    <property type="entry name" value="GNAT_dom"/>
</dbReference>
<dbReference type="AlphaFoldDB" id="A0A1Z4LX79"/>
<name>A0A1Z4LX79_9CYAN</name>